<evidence type="ECO:0000256" key="5">
    <source>
        <dbReference type="ARBA" id="ARBA00022692"/>
    </source>
</evidence>
<comment type="similarity">
    <text evidence="2 8">Belongs to the lactate permease family.</text>
</comment>
<keyword evidence="4 8" id="KW-1003">Cell membrane</keyword>
<feature type="transmembrane region" description="Helical" evidence="8">
    <location>
        <begin position="206"/>
        <end position="223"/>
    </location>
</feature>
<proteinExistence type="inferred from homology"/>
<comment type="caution">
    <text evidence="10">The sequence shown here is derived from an EMBL/GenBank/DDBJ whole genome shotgun (WGS) entry which is preliminary data.</text>
</comment>
<evidence type="ECO:0000256" key="1">
    <source>
        <dbReference type="ARBA" id="ARBA00004651"/>
    </source>
</evidence>
<feature type="transmembrane region" description="Helical" evidence="8">
    <location>
        <begin position="12"/>
        <end position="36"/>
    </location>
</feature>
<feature type="transmembrane region" description="Helical" evidence="8">
    <location>
        <begin position="74"/>
        <end position="93"/>
    </location>
</feature>
<keyword evidence="7 8" id="KW-0472">Membrane</keyword>
<keyword evidence="6 8" id="KW-1133">Transmembrane helix</keyword>
<feature type="transmembrane region" description="Helical" evidence="8">
    <location>
        <begin position="261"/>
        <end position="278"/>
    </location>
</feature>
<feature type="transmembrane region" description="Helical" evidence="8">
    <location>
        <begin position="403"/>
        <end position="421"/>
    </location>
</feature>
<feature type="transmembrane region" description="Helical" evidence="8">
    <location>
        <begin position="493"/>
        <end position="512"/>
    </location>
</feature>
<evidence type="ECO:0000256" key="6">
    <source>
        <dbReference type="ARBA" id="ARBA00022989"/>
    </source>
</evidence>
<dbReference type="RefSeq" id="WP_377337133.1">
    <property type="nucleotide sequence ID" value="NZ_JBHLUE010000004.1"/>
</dbReference>
<feature type="transmembrane region" description="Helical" evidence="8">
    <location>
        <begin position="163"/>
        <end position="186"/>
    </location>
</feature>
<keyword evidence="5 8" id="KW-0812">Transmembrane</keyword>
<feature type="transmembrane region" description="Helical" evidence="8">
    <location>
        <begin position="458"/>
        <end position="481"/>
    </location>
</feature>
<feature type="compositionally biased region" description="Low complexity" evidence="9">
    <location>
        <begin position="327"/>
        <end position="346"/>
    </location>
</feature>
<organism evidence="10 11">
    <name type="scientific">Plantactinospora siamensis</name>
    <dbReference type="NCBI Taxonomy" id="555372"/>
    <lineage>
        <taxon>Bacteria</taxon>
        <taxon>Bacillati</taxon>
        <taxon>Actinomycetota</taxon>
        <taxon>Actinomycetes</taxon>
        <taxon>Micromonosporales</taxon>
        <taxon>Micromonosporaceae</taxon>
        <taxon>Plantactinospora</taxon>
    </lineage>
</organism>
<dbReference type="InterPro" id="IPR003804">
    <property type="entry name" value="Lactate_perm"/>
</dbReference>
<reference evidence="10 11" key="1">
    <citation type="submission" date="2024-09" db="EMBL/GenBank/DDBJ databases">
        <authorList>
            <person name="Sun Q."/>
            <person name="Mori K."/>
        </authorList>
    </citation>
    <scope>NUCLEOTIDE SEQUENCE [LARGE SCALE GENOMIC DNA]</scope>
    <source>
        <strain evidence="10 11">TBRC 2205</strain>
    </source>
</reference>
<feature type="transmembrane region" description="Helical" evidence="8">
    <location>
        <begin position="614"/>
        <end position="633"/>
    </location>
</feature>
<comment type="function">
    <text evidence="8">Uptake of L-lactate across the membrane. Can also transport D-lactate and glycolate.</text>
</comment>
<feature type="region of interest" description="Disordered" evidence="9">
    <location>
        <begin position="285"/>
        <end position="391"/>
    </location>
</feature>
<name>A0ABV6NVV1_9ACTN</name>
<keyword evidence="11" id="KW-1185">Reference proteome</keyword>
<evidence type="ECO:0000256" key="9">
    <source>
        <dbReference type="SAM" id="MobiDB-lite"/>
    </source>
</evidence>
<dbReference type="EMBL" id="JBHLUE010000004">
    <property type="protein sequence ID" value="MFC0564188.1"/>
    <property type="molecule type" value="Genomic_DNA"/>
</dbReference>
<dbReference type="Pfam" id="PF02652">
    <property type="entry name" value="Lactate_perm"/>
    <property type="match status" value="2"/>
</dbReference>
<dbReference type="Proteomes" id="UP001589894">
    <property type="component" value="Unassembled WGS sequence"/>
</dbReference>
<dbReference type="PANTHER" id="PTHR30003">
    <property type="entry name" value="L-LACTATE PERMEASE"/>
    <property type="match status" value="1"/>
</dbReference>
<feature type="transmembrane region" description="Helical" evidence="8">
    <location>
        <begin position="42"/>
        <end position="62"/>
    </location>
</feature>
<evidence type="ECO:0000313" key="10">
    <source>
        <dbReference type="EMBL" id="MFC0564188.1"/>
    </source>
</evidence>
<feature type="transmembrane region" description="Helical" evidence="8">
    <location>
        <begin position="118"/>
        <end position="151"/>
    </location>
</feature>
<protein>
    <recommendedName>
        <fullName evidence="8">L-lactate permease</fullName>
    </recommendedName>
</protein>
<feature type="transmembrane region" description="Helical" evidence="8">
    <location>
        <begin position="235"/>
        <end position="255"/>
    </location>
</feature>
<evidence type="ECO:0000256" key="2">
    <source>
        <dbReference type="ARBA" id="ARBA00010100"/>
    </source>
</evidence>
<feature type="transmembrane region" description="Helical" evidence="8">
    <location>
        <begin position="524"/>
        <end position="546"/>
    </location>
</feature>
<dbReference type="PANTHER" id="PTHR30003:SF0">
    <property type="entry name" value="GLYCOLATE PERMEASE GLCA-RELATED"/>
    <property type="match status" value="1"/>
</dbReference>
<evidence type="ECO:0000313" key="11">
    <source>
        <dbReference type="Proteomes" id="UP001589894"/>
    </source>
</evidence>
<sequence>MFDQFKIVTDPVGDSVALSAIFAVLPLLTLFVLLGVLRMKAWLAGVISLVVSLVVAVAIYSMPAGQALLSATEGAAFGFFPILWIVVNAIWVYNLTVESGHFDVLRRSFERVSPDRRIQAIIIAFCFGALLEALAGFGTPVAITVVMLMALGFRPIQAASVSLIANTAPVAFGALATPIVTLGSVAGGASGDPRLNVDTLGAMVGRQTPILAVVVPLILVAVVDGRRGVRQTWPAALVAGLTFALAQFVASNYVSVPLTDIIASLVSAAAVVLLVRVWHPVAAPADADTGDERTPAPAVPAARTGDRDEVAGAAPRRDVPAAGADSGHGTTTLATGGTSGDATAPALDGPDDGGRTDPAGPADRVRTGGTPANRDRAGRPAAPDAGGRAGAVVDPPAEVARAYAPYVIIIAIFALANIGPIKDALAKKPWTVKFAWPGLDVVGGNGKPLSSVTFTLNWLPAAGTLMIIAGVITAIVLRVSAGRAVRAYGRTYVELRNAIVTVMAVLALAYVLNQSGQTNTLGAFLAAAGGVFAFLSAILGWIGVAVTGSDTSANALFGALQVQTAAKAGLDPVLLAAANSSGGVLGKMISPQNLAIAAGAVGMAGREGELFRKVFGWSLVMLLGMCVLVALQASPVLSWMVP</sequence>
<evidence type="ECO:0000256" key="3">
    <source>
        <dbReference type="ARBA" id="ARBA00022448"/>
    </source>
</evidence>
<gene>
    <name evidence="10" type="ORF">ACFFHU_08420</name>
</gene>
<accession>A0ABV6NVV1</accession>
<comment type="subcellular location">
    <subcellularLocation>
        <location evidence="1 8">Cell membrane</location>
        <topology evidence="1 8">Multi-pass membrane protein</topology>
    </subcellularLocation>
</comment>
<evidence type="ECO:0000256" key="7">
    <source>
        <dbReference type="ARBA" id="ARBA00023136"/>
    </source>
</evidence>
<keyword evidence="3 8" id="KW-0813">Transport</keyword>
<evidence type="ECO:0000256" key="8">
    <source>
        <dbReference type="RuleBase" id="RU365092"/>
    </source>
</evidence>
<feature type="compositionally biased region" description="Basic and acidic residues" evidence="9">
    <location>
        <begin position="304"/>
        <end position="319"/>
    </location>
</feature>
<feature type="compositionally biased region" description="Low complexity" evidence="9">
    <location>
        <begin position="379"/>
        <end position="391"/>
    </location>
</feature>
<evidence type="ECO:0000256" key="4">
    <source>
        <dbReference type="ARBA" id="ARBA00022475"/>
    </source>
</evidence>